<keyword evidence="2" id="KW-1185">Reference proteome</keyword>
<dbReference type="Proteomes" id="UP001200034">
    <property type="component" value="Unassembled WGS sequence"/>
</dbReference>
<dbReference type="InterPro" id="IPR006611">
    <property type="entry name" value="DUF1431_DROsp"/>
</dbReference>
<gene>
    <name evidence="1" type="ORF">KR093_004492</name>
</gene>
<evidence type="ECO:0000313" key="1">
    <source>
        <dbReference type="EMBL" id="KAH8359130.1"/>
    </source>
</evidence>
<dbReference type="AlphaFoldDB" id="A0AAD4JT77"/>
<comment type="caution">
    <text evidence="1">The sequence shown here is derived from an EMBL/GenBank/DDBJ whole genome shotgun (WGS) entry which is preliminary data.</text>
</comment>
<protein>
    <submittedName>
        <fullName evidence="1">Uncharacterized protein</fullName>
    </submittedName>
</protein>
<evidence type="ECO:0000313" key="2">
    <source>
        <dbReference type="Proteomes" id="UP001200034"/>
    </source>
</evidence>
<organism evidence="1 2">
    <name type="scientific">Drosophila rubida</name>
    <dbReference type="NCBI Taxonomy" id="30044"/>
    <lineage>
        <taxon>Eukaryota</taxon>
        <taxon>Metazoa</taxon>
        <taxon>Ecdysozoa</taxon>
        <taxon>Arthropoda</taxon>
        <taxon>Hexapoda</taxon>
        <taxon>Insecta</taxon>
        <taxon>Pterygota</taxon>
        <taxon>Neoptera</taxon>
        <taxon>Endopterygota</taxon>
        <taxon>Diptera</taxon>
        <taxon>Brachycera</taxon>
        <taxon>Muscomorpha</taxon>
        <taxon>Ephydroidea</taxon>
        <taxon>Drosophilidae</taxon>
        <taxon>Drosophila</taxon>
    </lineage>
</organism>
<name>A0AAD4JT77_9MUSC</name>
<accession>A0AAD4JT77</accession>
<reference evidence="1" key="1">
    <citation type="journal article" date="2021" name="Mol. Ecol. Resour.">
        <title>Phylogenomic analyses of the genus Drosophila reveals genomic signals of climate adaptation.</title>
        <authorList>
            <person name="Li F."/>
            <person name="Rane R.V."/>
            <person name="Luria V."/>
            <person name="Xiong Z."/>
            <person name="Chen J."/>
            <person name="Li Z."/>
            <person name="Catullo R.A."/>
            <person name="Griffin P.C."/>
            <person name="Schiffer M."/>
            <person name="Pearce S."/>
            <person name="Lee S.F."/>
            <person name="McElroy K."/>
            <person name="Stocker A."/>
            <person name="Shirriffs J."/>
            <person name="Cockerell F."/>
            <person name="Coppin C."/>
            <person name="Sgro C.M."/>
            <person name="Karger A."/>
            <person name="Cain J.W."/>
            <person name="Weber J.A."/>
            <person name="Santpere G."/>
            <person name="Kirschner M.W."/>
            <person name="Hoffmann A.A."/>
            <person name="Oakeshott J.G."/>
            <person name="Zhang G."/>
        </authorList>
    </citation>
    <scope>NUCLEOTIDE SEQUENCE</scope>
    <source>
        <strain evidence="1">BGI-SZ-2011g</strain>
    </source>
</reference>
<proteinExistence type="predicted"/>
<sequence length="192" mass="22635">MVKVNNGTKIMVNRAIELLNAKIAHAQSRHIPKRMPVARLNPCNLDVNVMKRERQKCEKYDLSKRLSMWEQDKLEVNQLQDPARLDQSHYKHCGLNERNYDCTWIEFPSKQPPKPQPAFTVEEHIPYNRRKSGFRPETAKPWDAESSDFLKQWDNDNVKINRNRYATAVNSNPSALQRHLAKVKVSRKQFHY</sequence>
<dbReference type="Pfam" id="PF07248">
    <property type="entry name" value="DUF1431"/>
    <property type="match status" value="1"/>
</dbReference>
<dbReference type="EMBL" id="JAJJHW010003409">
    <property type="protein sequence ID" value="KAH8359130.1"/>
    <property type="molecule type" value="Genomic_DNA"/>
</dbReference>